<keyword evidence="2" id="KW-1185">Reference proteome</keyword>
<evidence type="ECO:0000313" key="1">
    <source>
        <dbReference type="EMBL" id="KAF4041577.1"/>
    </source>
</evidence>
<reference evidence="1" key="1">
    <citation type="submission" date="2020-04" db="EMBL/GenBank/DDBJ databases">
        <title>Hybrid Assembly of Korean Phytophthora infestans isolates.</title>
        <authorList>
            <person name="Prokchorchik M."/>
            <person name="Lee Y."/>
            <person name="Seo J."/>
            <person name="Cho J.-H."/>
            <person name="Park Y.-E."/>
            <person name="Jang D.-C."/>
            <person name="Im J.-S."/>
            <person name="Choi J.-G."/>
            <person name="Park H.-J."/>
            <person name="Lee G.-B."/>
            <person name="Lee Y.-G."/>
            <person name="Hong S.-Y."/>
            <person name="Cho K."/>
            <person name="Sohn K.H."/>
        </authorList>
    </citation>
    <scope>NUCLEOTIDE SEQUENCE</scope>
    <source>
        <strain evidence="1">KR_1_A1</strain>
    </source>
</reference>
<gene>
    <name evidence="1" type="ORF">GN244_ATG06087</name>
</gene>
<protein>
    <submittedName>
        <fullName evidence="1">Uncharacterized protein</fullName>
    </submittedName>
</protein>
<name>A0A833S6D1_PHYIN</name>
<accession>A0A833S6D1</accession>
<evidence type="ECO:0000313" key="2">
    <source>
        <dbReference type="Proteomes" id="UP000602510"/>
    </source>
</evidence>
<organism evidence="1 2">
    <name type="scientific">Phytophthora infestans</name>
    <name type="common">Potato late blight agent</name>
    <name type="synonym">Botrytis infestans</name>
    <dbReference type="NCBI Taxonomy" id="4787"/>
    <lineage>
        <taxon>Eukaryota</taxon>
        <taxon>Sar</taxon>
        <taxon>Stramenopiles</taxon>
        <taxon>Oomycota</taxon>
        <taxon>Peronosporomycetes</taxon>
        <taxon>Peronosporales</taxon>
        <taxon>Peronosporaceae</taxon>
        <taxon>Phytophthora</taxon>
    </lineage>
</organism>
<dbReference type="EMBL" id="WSZM01000117">
    <property type="protein sequence ID" value="KAF4041577.1"/>
    <property type="molecule type" value="Genomic_DNA"/>
</dbReference>
<sequence>MRKLGQQAMKHKECCCVTKTQPMGSSDETERLVEEADSEYDQDGMYEVADILKEREGRFYVAEVMASTDSDDDTMVTTDGVEKDTTPNYCADISGRRFIGAQVGYSLVVEE</sequence>
<dbReference type="Proteomes" id="UP000602510">
    <property type="component" value="Unassembled WGS sequence"/>
</dbReference>
<comment type="caution">
    <text evidence="1">The sequence shown here is derived from an EMBL/GenBank/DDBJ whole genome shotgun (WGS) entry which is preliminary data.</text>
</comment>
<proteinExistence type="predicted"/>
<dbReference type="AlphaFoldDB" id="A0A833S6D1"/>